<dbReference type="Pfam" id="PF00291">
    <property type="entry name" value="PALP"/>
    <property type="match status" value="1"/>
</dbReference>
<dbReference type="Gene3D" id="3.40.50.1100">
    <property type="match status" value="2"/>
</dbReference>
<dbReference type="EMBL" id="JBHSFA010000004">
    <property type="protein sequence ID" value="MFC4541857.1"/>
    <property type="molecule type" value="Genomic_DNA"/>
</dbReference>
<dbReference type="InterPro" id="IPR050147">
    <property type="entry name" value="Ser/Thr_Dehydratase"/>
</dbReference>
<evidence type="ECO:0000256" key="2">
    <source>
        <dbReference type="ARBA" id="ARBA00022898"/>
    </source>
</evidence>
<accession>A0ABD5PMU8</accession>
<proteinExistence type="predicted"/>
<feature type="domain" description="Tryptophan synthase beta chain-like PALP" evidence="4">
    <location>
        <begin position="65"/>
        <end position="368"/>
    </location>
</feature>
<dbReference type="Proteomes" id="UP001595898">
    <property type="component" value="Unassembled WGS sequence"/>
</dbReference>
<evidence type="ECO:0000313" key="6">
    <source>
        <dbReference type="Proteomes" id="UP001595898"/>
    </source>
</evidence>
<keyword evidence="3" id="KW-0456">Lyase</keyword>
<evidence type="ECO:0000256" key="1">
    <source>
        <dbReference type="ARBA" id="ARBA00001933"/>
    </source>
</evidence>
<dbReference type="CDD" id="cd01563">
    <property type="entry name" value="Thr-synth_1"/>
    <property type="match status" value="1"/>
</dbReference>
<dbReference type="InterPro" id="IPR036052">
    <property type="entry name" value="TrpB-like_PALP_sf"/>
</dbReference>
<dbReference type="PANTHER" id="PTHR48078:SF6">
    <property type="entry name" value="L-THREONINE DEHYDRATASE CATABOLIC TDCB"/>
    <property type="match status" value="1"/>
</dbReference>
<dbReference type="InterPro" id="IPR001926">
    <property type="entry name" value="TrpB-like_PALP"/>
</dbReference>
<evidence type="ECO:0000313" key="5">
    <source>
        <dbReference type="EMBL" id="MFC4541857.1"/>
    </source>
</evidence>
<dbReference type="GO" id="GO:0016829">
    <property type="term" value="F:lyase activity"/>
    <property type="evidence" value="ECO:0007669"/>
    <property type="project" value="UniProtKB-KW"/>
</dbReference>
<keyword evidence="2" id="KW-0663">Pyridoxal phosphate</keyword>
<dbReference type="RefSeq" id="WP_250142709.1">
    <property type="nucleotide sequence ID" value="NZ_JALIQP010000008.1"/>
</dbReference>
<evidence type="ECO:0000259" key="4">
    <source>
        <dbReference type="Pfam" id="PF00291"/>
    </source>
</evidence>
<sequence length="401" mass="42447">MTPSTVCYRCDRTYRDTDRVRCDCGEPLWFDIDSHGFDLNDRGDGRGLSHYAGALPLSELEGLATAAGNTPLIRSQPLDEVAGCRVFVKDEGGNPTGSYKDRGSAIAVSRALDRSDNAVGTVSYGNMAMSTAAHAASRGRECVVLVPDDIPPGRLELIGQYDPTILRVEGDYGGLYDEVLELSRELPVSFLLSDAPGRISGYKTALFEIYEAMTPATPDAIALPASSGGFASGIWRGILDLQTAGVIDDPPRLYLVQTAASDPITRAFEADRDAVSALPPEDVGETIAHSIGNPDPPSGTRALTAVRETGGAVCSVTDDEIRTAKRQFARRSGFCVEPASAAPLAGVAQLTERGAIDRDESVVLVPTGTGFKEMGTGTEAVRTETVARSGLSSQLESRLST</sequence>
<comment type="cofactor">
    <cofactor evidence="1">
        <name>pyridoxal 5'-phosphate</name>
        <dbReference type="ChEBI" id="CHEBI:597326"/>
    </cofactor>
</comment>
<reference evidence="5 6" key="1">
    <citation type="journal article" date="2019" name="Int. J. Syst. Evol. Microbiol.">
        <title>The Global Catalogue of Microorganisms (GCM) 10K type strain sequencing project: providing services to taxonomists for standard genome sequencing and annotation.</title>
        <authorList>
            <consortium name="The Broad Institute Genomics Platform"/>
            <consortium name="The Broad Institute Genome Sequencing Center for Infectious Disease"/>
            <person name="Wu L."/>
            <person name="Ma J."/>
        </authorList>
    </citation>
    <scope>NUCLEOTIDE SEQUENCE [LARGE SCALE GENOMIC DNA]</scope>
    <source>
        <strain evidence="5 6">WLHS5</strain>
    </source>
</reference>
<evidence type="ECO:0000256" key="3">
    <source>
        <dbReference type="ARBA" id="ARBA00023239"/>
    </source>
</evidence>
<protein>
    <submittedName>
        <fullName evidence="5">Pyridoxal-phosphate dependent enzyme</fullName>
    </submittedName>
</protein>
<name>A0ABD5PMU8_9EURY</name>
<gene>
    <name evidence="5" type="ORF">ACFO5R_07935</name>
</gene>
<dbReference type="PANTHER" id="PTHR48078">
    <property type="entry name" value="THREONINE DEHYDRATASE, MITOCHONDRIAL-RELATED"/>
    <property type="match status" value="1"/>
</dbReference>
<keyword evidence="6" id="KW-1185">Reference proteome</keyword>
<organism evidence="5 6">
    <name type="scientific">Halosolutus amylolyticus</name>
    <dbReference type="NCBI Taxonomy" id="2932267"/>
    <lineage>
        <taxon>Archaea</taxon>
        <taxon>Methanobacteriati</taxon>
        <taxon>Methanobacteriota</taxon>
        <taxon>Stenosarchaea group</taxon>
        <taxon>Halobacteria</taxon>
        <taxon>Halobacteriales</taxon>
        <taxon>Natrialbaceae</taxon>
        <taxon>Halosolutus</taxon>
    </lineage>
</organism>
<comment type="caution">
    <text evidence="5">The sequence shown here is derived from an EMBL/GenBank/DDBJ whole genome shotgun (WGS) entry which is preliminary data.</text>
</comment>
<dbReference type="SUPFAM" id="SSF53686">
    <property type="entry name" value="Tryptophan synthase beta subunit-like PLP-dependent enzymes"/>
    <property type="match status" value="1"/>
</dbReference>
<dbReference type="AlphaFoldDB" id="A0ABD5PMU8"/>